<feature type="compositionally biased region" description="Polar residues" evidence="1">
    <location>
        <begin position="187"/>
        <end position="197"/>
    </location>
</feature>
<sequence length="2160" mass="222689">MIKKLHTYSIGLLLKAILCLGILVALGTTKAMAQFAVSEDFRGAGNPDIIIGDNAYLTSGNGDPVNGGWLRLTSAATYQKGFAYVDRSFPSTLGVLVDFEYKTWRDVNDGYNGADGIGVFLFNGDSSNTFSLGGYGGSLGYAPNGVGGLNGGYVGIGLDEYGNFSNPTEGRNGGPGERPNAIVLRGPTTSNSGTTNPYLAGTTIRTTDGGATFTYSTTATGVTSQNALDYNTVTSTRPTDSQFYRRIQIKIERLTTGGQYKITVRWKTTPTGAFVDVTSYTTTDVPPALLKLGFAASTGGGVNYHEIRNLLVTTPNNMRVKKTANKDFIRTVAGSGSENQIIYTIEITNDTPEPVYNIDFVDRITDADGNLIPKYNNITTPNGFEITSVSASGFTSGTPTVALLSNTITGTFAMPANSVATITVTGTLRNYTPSGNVVVNTATATPPYDDDLNNNTSIVETPVLAEGIDIVPTHTLDENCADGSNTFTVNVSNVGVQDASITTGGSSNRLRVFITVPQPNVNGYGITWDNTNGWTLQNTTNAAGNTTYEYRSSNSATIASGQAYNYPIVYTITKTGAATAYTTTAEARYTNNNGNTNLEPVAARNNNTASVSIVTIPNAPTANNVYYCLGETASPLTATASSGNVLKWYFSATGGFSSDYAPTPLTDVAGVQSYWVTQTRGTCESPRRQINVYTAPTPTPGSIGSDQYFCSGGGDPALLTSVTAGTIGSASGLTLTRTYQWQISTNNATWTNISGATNATYDPPAITATRYYRRITVSTNTTNGGSYQCQSAPTNVVTVKVYGNNLTGGVISGPGRVCSGSTATLNNDLNGGDDTVNYQWQSSTIGSPFNWVDIPGATSASYTTGPLTARTWFRRLAVNPCVTGTTGDINVDVTTINPGSLGADKTICYNTSPGTLGSGTGTSNGSSSTGTVSYTWQSAPGATGGTFTTIAGQTGATYAPGNLTATIRYRRISTNTSNGVTCDGYVDILVTVQTTPVAASITAPSPNTICYGSSVTIASGGTGTGDGVITYRWESSAISPVSYSTIAGQTGATLTVNPTVSTMYRRYTVSTVNTVACESVATNAVTINVQGQINAGTIGSDQSICSGATPSTLTSGSAATVSPSLSGTTIAYRWEYSTDGGTTWTTAPGTGTNATYSFPGGISASRLYRRVAVVTANSRSCESPSGTIAINVVTPTAGSIAANQTICFGTQPSQFTSATGGAGTGPGTFTYQWQSSDNGTSNWNDIGGATSETYQEPSTLTATKYYRRYTKSNTNGTTCQSPYTNVITVTVAGQVNDPGSFTASNQYICSGANPAQITSQNAGSVPAPGTISYVWQSSTDNGVTWSSDIAGATGANYTPPGPMTQNTLFRRLIVGTYNGTQCRSGWGPQIAININAIATGGQIGSDQTVCSGTAPTQISNVTSGNNTNGGYQWQSSTDNVTWTDISGANNADYQPGTITQTTYYRRLGRSNNGGNVCTGTSPSNVVTMTVPSVPTPGTIGSNQNVCGNAVPALLTSSSAGTGGTSYQWQESYDNSYWANITGATSATFQPPALSSTRYYRRLYMNNGCASAPSNVVLITVNVYPNPDSIAADQTVCSGSIPATITGGTGWAGGGTGSYRWYSSTDNATWTFTGVTTQNYTFSAALASTTYYRRGLTSSPCYGEVYTNTVTITVVPGPVGGTAAANQTICNGATPAALTVTGSSAGTYRWDVSTDNVNWTSTGVTTAGYAPGALTATRYYRRAIISGSCTGEAYSTTVTITVQPVINGGTAAADQSICNGGTATALTVTGASAGTYRWEVSTDGSTWSSTGVTTANYSPGSLTATRYYRRATISGSCEGFSTIVIITVSAVPTAGAIAANQSICSGATPAALTSTTAGTGTGAITYAWQSSTDGGVTWSADIAGATGATYAPGALTQTTRYQRFTIATNGSATCRSVATTAVIITVSAVPTAGAIAANQNICSGSTPSALTSTTAGTGTGTITYAWQSSTDGGATWSADIAGATGATYAPGALTQTTRYQRFTIATNGSAICRSVATTAVVITVSAAPTAGSLTANQNICMDNAPAVIGPGTAGTGSGTVTYIWESSLNGTTGWTVIAGATSASYQPPVIHSTTYYRRTTVATSTVSGNTVQCQSAPTSAVTVVTRNCKVITNPMIRSKVN</sequence>
<keyword evidence="4" id="KW-1185">Reference proteome</keyword>
<dbReference type="Gene3D" id="2.60.40.2700">
    <property type="match status" value="4"/>
</dbReference>
<feature type="domain" description="Ig-like" evidence="2">
    <location>
        <begin position="617"/>
        <end position="696"/>
    </location>
</feature>
<feature type="region of interest" description="Disordered" evidence="1">
    <location>
        <begin position="166"/>
        <end position="198"/>
    </location>
</feature>
<protein>
    <recommendedName>
        <fullName evidence="2">Ig-like domain-containing protein</fullName>
    </recommendedName>
</protein>
<dbReference type="RefSeq" id="WP_379821757.1">
    <property type="nucleotide sequence ID" value="NZ_JBHUMD010000027.1"/>
</dbReference>
<reference evidence="4" key="1">
    <citation type="journal article" date="2019" name="Int. J. Syst. Evol. Microbiol.">
        <title>The Global Catalogue of Microorganisms (GCM) 10K type strain sequencing project: providing services to taxonomists for standard genome sequencing and annotation.</title>
        <authorList>
            <consortium name="The Broad Institute Genomics Platform"/>
            <consortium name="The Broad Institute Genome Sequencing Center for Infectious Disease"/>
            <person name="Wu L."/>
            <person name="Ma J."/>
        </authorList>
    </citation>
    <scope>NUCLEOTIDE SEQUENCE [LARGE SCALE GENOMIC DNA]</scope>
    <source>
        <strain evidence="4">KCTC 42107</strain>
    </source>
</reference>
<organism evidence="3 4">
    <name type="scientific">Flavobacterium suzhouense</name>
    <dbReference type="NCBI Taxonomy" id="1529638"/>
    <lineage>
        <taxon>Bacteria</taxon>
        <taxon>Pseudomonadati</taxon>
        <taxon>Bacteroidota</taxon>
        <taxon>Flavobacteriia</taxon>
        <taxon>Flavobacteriales</taxon>
        <taxon>Flavobacteriaceae</taxon>
        <taxon>Flavobacterium</taxon>
    </lineage>
</organism>
<dbReference type="InterPro" id="IPR044023">
    <property type="entry name" value="Ig_7"/>
</dbReference>
<accession>A0ABW5NXQ8</accession>
<dbReference type="EMBL" id="JBHUMD010000027">
    <property type="protein sequence ID" value="MFD2603135.1"/>
    <property type="molecule type" value="Genomic_DNA"/>
</dbReference>
<name>A0ABW5NXQ8_9FLAO</name>
<evidence type="ECO:0000259" key="2">
    <source>
        <dbReference type="Pfam" id="PF19081"/>
    </source>
</evidence>
<comment type="caution">
    <text evidence="3">The sequence shown here is derived from an EMBL/GenBank/DDBJ whole genome shotgun (WGS) entry which is preliminary data.</text>
</comment>
<evidence type="ECO:0000313" key="4">
    <source>
        <dbReference type="Proteomes" id="UP001597480"/>
    </source>
</evidence>
<evidence type="ECO:0000313" key="3">
    <source>
        <dbReference type="EMBL" id="MFD2603135.1"/>
    </source>
</evidence>
<dbReference type="InterPro" id="IPR013320">
    <property type="entry name" value="ConA-like_dom_sf"/>
</dbReference>
<dbReference type="SUPFAM" id="SSF49899">
    <property type="entry name" value="Concanavalin A-like lectins/glucanases"/>
    <property type="match status" value="1"/>
</dbReference>
<proteinExistence type="predicted"/>
<evidence type="ECO:0000256" key="1">
    <source>
        <dbReference type="SAM" id="MobiDB-lite"/>
    </source>
</evidence>
<dbReference type="Proteomes" id="UP001597480">
    <property type="component" value="Unassembled WGS sequence"/>
</dbReference>
<gene>
    <name evidence="3" type="ORF">ACFSR3_13820</name>
</gene>
<dbReference type="Pfam" id="PF19081">
    <property type="entry name" value="Ig_7"/>
    <property type="match status" value="1"/>
</dbReference>